<keyword evidence="6 7" id="KW-0012">Acyltransferase</keyword>
<evidence type="ECO:0000256" key="1">
    <source>
        <dbReference type="ARBA" id="ARBA00004141"/>
    </source>
</evidence>
<evidence type="ECO:0000256" key="4">
    <source>
        <dbReference type="ARBA" id="ARBA00022989"/>
    </source>
</evidence>
<dbReference type="InterPro" id="IPR039859">
    <property type="entry name" value="PFA4/ZDH16/20/ERF2-like"/>
</dbReference>
<comment type="domain">
    <text evidence="7">The DHHC domain is required for palmitoyltransferase activity.</text>
</comment>
<accession>A0A1Y1N465</accession>
<protein>
    <recommendedName>
        <fullName evidence="7">Palmitoyltransferase</fullName>
        <ecNumber evidence="7">2.3.1.225</ecNumber>
    </recommendedName>
</protein>
<feature type="transmembrane region" description="Helical" evidence="7">
    <location>
        <begin position="43"/>
        <end position="64"/>
    </location>
</feature>
<dbReference type="PROSITE" id="PS50216">
    <property type="entry name" value="DHHC"/>
    <property type="match status" value="1"/>
</dbReference>
<evidence type="ECO:0000313" key="10">
    <source>
        <dbReference type="EMBL" id="KAB0791034.1"/>
    </source>
</evidence>
<keyword evidence="12" id="KW-1185">Reference proteome</keyword>
<comment type="subcellular location">
    <subcellularLocation>
        <location evidence="1">Membrane</location>
        <topology evidence="1">Multi-pass membrane protein</topology>
    </subcellularLocation>
</comment>
<dbReference type="EMBL" id="VVIM01000005">
    <property type="protein sequence ID" value="KAB0800083.1"/>
    <property type="molecule type" value="Genomic_DNA"/>
</dbReference>
<evidence type="ECO:0000256" key="6">
    <source>
        <dbReference type="ARBA" id="ARBA00023315"/>
    </source>
</evidence>
<feature type="transmembrane region" description="Helical" evidence="7">
    <location>
        <begin position="143"/>
        <end position="163"/>
    </location>
</feature>
<comment type="catalytic activity">
    <reaction evidence="7">
        <text>L-cysteinyl-[protein] + hexadecanoyl-CoA = S-hexadecanoyl-L-cysteinyl-[protein] + CoA</text>
        <dbReference type="Rhea" id="RHEA:36683"/>
        <dbReference type="Rhea" id="RHEA-COMP:10131"/>
        <dbReference type="Rhea" id="RHEA-COMP:11032"/>
        <dbReference type="ChEBI" id="CHEBI:29950"/>
        <dbReference type="ChEBI" id="CHEBI:57287"/>
        <dbReference type="ChEBI" id="CHEBI:57379"/>
        <dbReference type="ChEBI" id="CHEBI:74151"/>
        <dbReference type="EC" id="2.3.1.225"/>
    </reaction>
</comment>
<feature type="transmembrane region" description="Helical" evidence="7">
    <location>
        <begin position="179"/>
        <end position="202"/>
    </location>
</feature>
<dbReference type="GO" id="GO:0019706">
    <property type="term" value="F:protein-cysteine S-palmitoyltransferase activity"/>
    <property type="evidence" value="ECO:0007669"/>
    <property type="project" value="UniProtKB-EC"/>
</dbReference>
<dbReference type="Proteomes" id="UP000327044">
    <property type="component" value="Unassembled WGS sequence"/>
</dbReference>
<evidence type="ECO:0000313" key="9">
    <source>
        <dbReference type="EMBL" id="JAV92654.1"/>
    </source>
</evidence>
<comment type="similarity">
    <text evidence="7">Belongs to the DHHC palmitoyltransferase family.</text>
</comment>
<dbReference type="GO" id="GO:0016020">
    <property type="term" value="C:membrane"/>
    <property type="evidence" value="ECO:0007669"/>
    <property type="project" value="UniProtKB-SubCell"/>
</dbReference>
<evidence type="ECO:0000256" key="5">
    <source>
        <dbReference type="ARBA" id="ARBA00023136"/>
    </source>
</evidence>
<evidence type="ECO:0000313" key="11">
    <source>
        <dbReference type="EMBL" id="KAB0800083.1"/>
    </source>
</evidence>
<gene>
    <name evidence="10" type="ORF">PPYR_02834</name>
    <name evidence="11" type="ORF">PPYR_07963</name>
</gene>
<dbReference type="PANTHER" id="PTHR12246">
    <property type="entry name" value="PALMITOYLTRANSFERASE ZDHHC16"/>
    <property type="match status" value="1"/>
</dbReference>
<evidence type="ECO:0000313" key="12">
    <source>
        <dbReference type="Proteomes" id="UP000327044"/>
    </source>
</evidence>
<reference evidence="10 12" key="2">
    <citation type="journal article" date="2018" name="Elife">
        <title>Firefly genomes illuminate parallel origins of bioluminescence in beetles.</title>
        <authorList>
            <person name="Fallon T.R."/>
            <person name="Lower S.E."/>
            <person name="Chang C.H."/>
            <person name="Bessho-Uehara M."/>
            <person name="Martin G.J."/>
            <person name="Bewick A.J."/>
            <person name="Behringer M."/>
            <person name="Debat H.J."/>
            <person name="Wong I."/>
            <person name="Day J.C."/>
            <person name="Suvorov A."/>
            <person name="Silva C.J."/>
            <person name="Stanger-Hall K.F."/>
            <person name="Hall D.W."/>
            <person name="Schmitz R.J."/>
            <person name="Nelson D.R."/>
            <person name="Lewis S.M."/>
            <person name="Shigenobu S."/>
            <person name="Bybee S.M."/>
            <person name="Larracuente A.M."/>
            <person name="Oba Y."/>
            <person name="Weng J.K."/>
        </authorList>
    </citation>
    <scope>NUCLEOTIDE SEQUENCE [LARGE SCALE GENOMIC DNA]</scope>
    <source>
        <strain evidence="10">1611_PpyrPB1</strain>
        <tissue evidence="10">Whole body</tissue>
    </source>
</reference>
<evidence type="ECO:0000256" key="3">
    <source>
        <dbReference type="ARBA" id="ARBA00022692"/>
    </source>
</evidence>
<dbReference type="InParanoid" id="A0A1Y1N465"/>
<keyword evidence="5 7" id="KW-0472">Membrane</keyword>
<evidence type="ECO:0000259" key="8">
    <source>
        <dbReference type="Pfam" id="PF01529"/>
    </source>
</evidence>
<reference evidence="10" key="3">
    <citation type="submission" date="2019-08" db="EMBL/GenBank/DDBJ databases">
        <authorList>
            <consortium name="Photinus pyralis genome working group"/>
            <person name="Fallon T.R."/>
            <person name="Sander Lower S.E."/>
            <person name="Weng J.-K."/>
        </authorList>
    </citation>
    <scope>NUCLEOTIDE SEQUENCE</scope>
    <source>
        <strain evidence="10">1611_PpyrPB1</strain>
        <tissue evidence="10">Whole body</tissue>
    </source>
</reference>
<dbReference type="Pfam" id="PF01529">
    <property type="entry name" value="DHHC"/>
    <property type="match status" value="1"/>
</dbReference>
<organism evidence="9">
    <name type="scientific">Photinus pyralis</name>
    <name type="common">Common eastern firefly</name>
    <name type="synonym">Lampyris pyralis</name>
    <dbReference type="NCBI Taxonomy" id="7054"/>
    <lineage>
        <taxon>Eukaryota</taxon>
        <taxon>Metazoa</taxon>
        <taxon>Ecdysozoa</taxon>
        <taxon>Arthropoda</taxon>
        <taxon>Hexapoda</taxon>
        <taxon>Insecta</taxon>
        <taxon>Pterygota</taxon>
        <taxon>Neoptera</taxon>
        <taxon>Endopterygota</taxon>
        <taxon>Coleoptera</taxon>
        <taxon>Polyphaga</taxon>
        <taxon>Elateriformia</taxon>
        <taxon>Elateroidea</taxon>
        <taxon>Lampyridae</taxon>
        <taxon>Lampyrinae</taxon>
        <taxon>Photinus</taxon>
    </lineage>
</organism>
<name>A0A1Y1N465_PHOPY</name>
<dbReference type="FunCoup" id="A0A1Y1N465">
    <property type="interactions" value="226"/>
</dbReference>
<keyword evidence="4 7" id="KW-1133">Transmembrane helix</keyword>
<evidence type="ECO:0000256" key="2">
    <source>
        <dbReference type="ARBA" id="ARBA00022679"/>
    </source>
</evidence>
<keyword evidence="3 7" id="KW-0812">Transmembrane</keyword>
<dbReference type="EMBL" id="VVIM01000011">
    <property type="protein sequence ID" value="KAB0791034.1"/>
    <property type="molecule type" value="Genomic_DNA"/>
</dbReference>
<dbReference type="AlphaFoldDB" id="A0A1Y1N465"/>
<keyword evidence="2 7" id="KW-0808">Transferase</keyword>
<evidence type="ECO:0000256" key="7">
    <source>
        <dbReference type="RuleBase" id="RU079119"/>
    </source>
</evidence>
<dbReference type="OrthoDB" id="331948at2759"/>
<dbReference type="InterPro" id="IPR001594">
    <property type="entry name" value="Palmitoyltrfase_DHHC"/>
</dbReference>
<dbReference type="EC" id="2.3.1.225" evidence="7"/>
<dbReference type="EMBL" id="GEZM01013329">
    <property type="protein sequence ID" value="JAV92654.1"/>
    <property type="molecule type" value="Transcribed_RNA"/>
</dbReference>
<proteinExistence type="inferred from homology"/>
<feature type="transmembrane region" description="Helical" evidence="7">
    <location>
        <begin position="7"/>
        <end position="31"/>
    </location>
</feature>
<sequence>MFVKDPCGIICVLVTYAAVLYADYVVIRWIVLQTMFNSLWGPFNAVAFNTIVFFLIMAHIRAVFSDPGVVPLPQSRVDFSDIHSAETGCEHVDWTVCTRCEMYRPPRAHHCRICKRCIKRMDHHCPWINNCVGERNQKYFMQFLVYVAILSGYAITLVVVSWIKECPDCDPTILIKQSRIMHCIILLLESALFGMFVAAILVDQLQAIFGDETGVEQVQHKGPYRAHKSKYALLSEVCGQQHPLMWLLPCNSTSRRFDTPLIDYHI</sequence>
<feature type="domain" description="Palmitoyltransferase DHHC" evidence="8">
    <location>
        <begin position="94"/>
        <end position="220"/>
    </location>
</feature>
<reference evidence="9" key="1">
    <citation type="journal article" date="2016" name="Sci. Rep.">
        <title>Molecular characterization of firefly nuptial gifts: a multi-omics approach sheds light on postcopulatory sexual selection.</title>
        <authorList>
            <person name="Al-Wathiqui N."/>
            <person name="Fallon T.R."/>
            <person name="South A."/>
            <person name="Weng J.K."/>
            <person name="Lewis S.M."/>
        </authorList>
    </citation>
    <scope>NUCLEOTIDE SEQUENCE</scope>
</reference>